<sequence>MIMESLQGLPAFALYFVSGYVMILLFTAIYTKITPHCEWSLMRENNSAAAVAFGLTVVGFTIPVASAAINSVGLLDFIIWGGVAMVTQLLTYFTVRFYMPKLTERLTANELPAGVFLGCCALATGILNAACMTY</sequence>
<feature type="transmembrane region" description="Helical" evidence="7">
    <location>
        <begin position="50"/>
        <end position="71"/>
    </location>
</feature>
<dbReference type="PANTHER" id="PTHR40043">
    <property type="entry name" value="UPF0719 INNER MEMBRANE PROTEIN YJFL"/>
    <property type="match status" value="1"/>
</dbReference>
<proteinExistence type="inferred from homology"/>
<keyword evidence="4 7" id="KW-0812">Transmembrane</keyword>
<feature type="transmembrane region" description="Helical" evidence="7">
    <location>
        <begin position="111"/>
        <end position="130"/>
    </location>
</feature>
<feature type="transmembrane region" description="Helical" evidence="7">
    <location>
        <begin position="12"/>
        <end position="30"/>
    </location>
</feature>
<keyword evidence="9" id="KW-1185">Reference proteome</keyword>
<dbReference type="InterPro" id="IPR007140">
    <property type="entry name" value="DUF350"/>
</dbReference>
<evidence type="ECO:0000313" key="9">
    <source>
        <dbReference type="Proteomes" id="UP001597380"/>
    </source>
</evidence>
<name>A0ABW4XTX0_9GAMM</name>
<comment type="similarity">
    <text evidence="2">Belongs to the UPF0719 family.</text>
</comment>
<protein>
    <submittedName>
        <fullName evidence="8">DUF350 domain-containing protein</fullName>
    </submittedName>
</protein>
<dbReference type="Proteomes" id="UP001597380">
    <property type="component" value="Unassembled WGS sequence"/>
</dbReference>
<evidence type="ECO:0000313" key="8">
    <source>
        <dbReference type="EMBL" id="MFD2097738.1"/>
    </source>
</evidence>
<reference evidence="9" key="1">
    <citation type="journal article" date="2019" name="Int. J. Syst. Evol. Microbiol.">
        <title>The Global Catalogue of Microorganisms (GCM) 10K type strain sequencing project: providing services to taxonomists for standard genome sequencing and annotation.</title>
        <authorList>
            <consortium name="The Broad Institute Genomics Platform"/>
            <consortium name="The Broad Institute Genome Sequencing Center for Infectious Disease"/>
            <person name="Wu L."/>
            <person name="Ma J."/>
        </authorList>
    </citation>
    <scope>NUCLEOTIDE SEQUENCE [LARGE SCALE GENOMIC DNA]</scope>
    <source>
        <strain evidence="9">CGMCC 1.10992</strain>
    </source>
</reference>
<evidence type="ECO:0000256" key="3">
    <source>
        <dbReference type="ARBA" id="ARBA00022475"/>
    </source>
</evidence>
<evidence type="ECO:0000256" key="2">
    <source>
        <dbReference type="ARBA" id="ARBA00005779"/>
    </source>
</evidence>
<evidence type="ECO:0000256" key="7">
    <source>
        <dbReference type="SAM" id="Phobius"/>
    </source>
</evidence>
<accession>A0ABW4XTX0</accession>
<evidence type="ECO:0000256" key="4">
    <source>
        <dbReference type="ARBA" id="ARBA00022692"/>
    </source>
</evidence>
<keyword evidence="6 7" id="KW-0472">Membrane</keyword>
<comment type="subcellular location">
    <subcellularLocation>
        <location evidence="1">Cell membrane</location>
        <topology evidence="1">Multi-pass membrane protein</topology>
    </subcellularLocation>
</comment>
<dbReference type="Pfam" id="PF03994">
    <property type="entry name" value="DUF350"/>
    <property type="match status" value="1"/>
</dbReference>
<evidence type="ECO:0000256" key="1">
    <source>
        <dbReference type="ARBA" id="ARBA00004651"/>
    </source>
</evidence>
<dbReference type="PANTHER" id="PTHR40043:SF1">
    <property type="entry name" value="UPF0719 INNER MEMBRANE PROTEIN YJFL"/>
    <property type="match status" value="1"/>
</dbReference>
<evidence type="ECO:0000256" key="5">
    <source>
        <dbReference type="ARBA" id="ARBA00022989"/>
    </source>
</evidence>
<dbReference type="EMBL" id="JBHUHT010000028">
    <property type="protein sequence ID" value="MFD2097738.1"/>
    <property type="molecule type" value="Genomic_DNA"/>
</dbReference>
<keyword evidence="5 7" id="KW-1133">Transmembrane helix</keyword>
<feature type="transmembrane region" description="Helical" evidence="7">
    <location>
        <begin position="77"/>
        <end position="99"/>
    </location>
</feature>
<evidence type="ECO:0000256" key="6">
    <source>
        <dbReference type="ARBA" id="ARBA00023136"/>
    </source>
</evidence>
<organism evidence="8 9">
    <name type="scientific">Corallincola platygyrae</name>
    <dbReference type="NCBI Taxonomy" id="1193278"/>
    <lineage>
        <taxon>Bacteria</taxon>
        <taxon>Pseudomonadati</taxon>
        <taxon>Pseudomonadota</taxon>
        <taxon>Gammaproteobacteria</taxon>
        <taxon>Alteromonadales</taxon>
        <taxon>Psychromonadaceae</taxon>
        <taxon>Corallincola</taxon>
    </lineage>
</organism>
<comment type="caution">
    <text evidence="8">The sequence shown here is derived from an EMBL/GenBank/DDBJ whole genome shotgun (WGS) entry which is preliminary data.</text>
</comment>
<dbReference type="RefSeq" id="WP_345341962.1">
    <property type="nucleotide sequence ID" value="NZ_BAABLI010000032.1"/>
</dbReference>
<keyword evidence="3" id="KW-1003">Cell membrane</keyword>
<gene>
    <name evidence="8" type="ORF">ACFSJ3_17240</name>
</gene>